<dbReference type="Proteomes" id="UP000005084">
    <property type="component" value="Unassembled WGS sequence"/>
</dbReference>
<dbReference type="HOGENOM" id="CLU_2367196_0_0_11"/>
<feature type="region of interest" description="Disordered" evidence="1">
    <location>
        <begin position="53"/>
        <end position="95"/>
    </location>
</feature>
<evidence type="ECO:0000313" key="2">
    <source>
        <dbReference type="EMBL" id="EEQ55673.1"/>
    </source>
</evidence>
<gene>
    <name evidence="2" type="ORF">BLIG_01411</name>
</gene>
<dbReference type="AlphaFoldDB" id="C5ECC9"/>
<name>C5ECC9_BIFLI</name>
<reference evidence="2" key="1">
    <citation type="submission" date="2008-08" db="EMBL/GenBank/DDBJ databases">
        <title>Annotation of Bifidobacterium longum subsp. infantis CCUG 52486.</title>
        <authorList>
            <consortium name="The Broad Institute Genome Sequencing Platform"/>
            <person name="Gougoulias C."/>
            <person name="Tuohy K.M."/>
            <person name="Gibson G.R."/>
            <person name="Ward D."/>
            <person name="Mehta T."/>
            <person name="Young S."/>
            <person name="Jaffe D."/>
            <person name="Gnerre S."/>
            <person name="Berlin A."/>
            <person name="Heiman D."/>
            <person name="Hepburn T."/>
            <person name="Shea T."/>
            <person name="Sykes S."/>
            <person name="Alvarado L."/>
            <person name="Kodira C."/>
            <person name="Borodovsky M."/>
            <person name="Lander E."/>
            <person name="Galagan J."/>
            <person name="Nusbaum C."/>
            <person name="Birren B."/>
        </authorList>
    </citation>
    <scope>NUCLEOTIDE SEQUENCE [LARGE SCALE GENOMIC DNA]</scope>
    <source>
        <strain evidence="2">CCUG 52486</strain>
    </source>
</reference>
<evidence type="ECO:0000256" key="1">
    <source>
        <dbReference type="SAM" id="MobiDB-lite"/>
    </source>
</evidence>
<organism evidence="2">
    <name type="scientific">Bifidobacterium longum subsp. infantis CCUG 52486</name>
    <dbReference type="NCBI Taxonomy" id="537937"/>
    <lineage>
        <taxon>Bacteria</taxon>
        <taxon>Bacillati</taxon>
        <taxon>Actinomycetota</taxon>
        <taxon>Actinomycetes</taxon>
        <taxon>Bifidobacteriales</taxon>
        <taxon>Bifidobacteriaceae</taxon>
        <taxon>Bifidobacterium</taxon>
    </lineage>
</organism>
<sequence>MRFACQPCATSRGMMMVRTMSESMMRRVAGRCGAHRLQAPSGARFHGSAVPRFHGFTGSGHGKGPSPGERLAKGLGVHTPSGARDSESFMPLSGM</sequence>
<protein>
    <submittedName>
        <fullName evidence="2">Uncharacterized protein</fullName>
    </submittedName>
</protein>
<proteinExistence type="predicted"/>
<accession>C5ECC9</accession>
<dbReference type="EMBL" id="DS990241">
    <property type="protein sequence ID" value="EEQ55673.1"/>
    <property type="molecule type" value="Genomic_DNA"/>
</dbReference>